<feature type="compositionally biased region" description="Polar residues" evidence="1">
    <location>
        <begin position="343"/>
        <end position="363"/>
    </location>
</feature>
<dbReference type="AlphaFoldDB" id="A0A0D1XBI1"/>
<accession>A0A0D1XBI1</accession>
<dbReference type="InParanoid" id="A0A0D1XBI1"/>
<name>A0A0D1XBI1_9PEZI</name>
<feature type="compositionally biased region" description="Polar residues" evidence="1">
    <location>
        <begin position="66"/>
        <end position="84"/>
    </location>
</feature>
<gene>
    <name evidence="2" type="ORF">PV09_08845</name>
</gene>
<dbReference type="HOGENOM" id="CLU_634920_0_0_1"/>
<dbReference type="STRING" id="253628.A0A0D1XBI1"/>
<feature type="region of interest" description="Disordered" evidence="1">
    <location>
        <begin position="268"/>
        <end position="407"/>
    </location>
</feature>
<evidence type="ECO:0000313" key="2">
    <source>
        <dbReference type="EMBL" id="KIV99545.1"/>
    </source>
</evidence>
<feature type="region of interest" description="Disordered" evidence="1">
    <location>
        <begin position="56"/>
        <end position="84"/>
    </location>
</feature>
<evidence type="ECO:0000313" key="3">
    <source>
        <dbReference type="Proteomes" id="UP000053259"/>
    </source>
</evidence>
<dbReference type="EMBL" id="KN847576">
    <property type="protein sequence ID" value="KIV99545.1"/>
    <property type="molecule type" value="Genomic_DNA"/>
</dbReference>
<dbReference type="VEuPathDB" id="FungiDB:PV09_08845"/>
<protein>
    <submittedName>
        <fullName evidence="2">Uncharacterized protein</fullName>
    </submittedName>
</protein>
<evidence type="ECO:0000256" key="1">
    <source>
        <dbReference type="SAM" id="MobiDB-lite"/>
    </source>
</evidence>
<feature type="compositionally biased region" description="Basic and acidic residues" evidence="1">
    <location>
        <begin position="394"/>
        <end position="407"/>
    </location>
</feature>
<keyword evidence="3" id="KW-1185">Reference proteome</keyword>
<dbReference type="GeneID" id="27316818"/>
<dbReference type="RefSeq" id="XP_016209415.1">
    <property type="nucleotide sequence ID" value="XM_016362807.1"/>
</dbReference>
<dbReference type="Proteomes" id="UP000053259">
    <property type="component" value="Unassembled WGS sequence"/>
</dbReference>
<sequence length="432" mass="47333">MLIKGSNDTTLVNQVDVQSTTDHVVSTPPPSEPSRQCSLELDFTEEPRVRDRDGEHISCEHPMSPQPTICSRLQPSATPASTPNAFERKVADPLIDQFPAEPHGEMSSYPASPLESHSESFSLTPPATQPMNANKWSSEEIPLMQVLTLPANKADCWTFTGQPSEVACCGPLPASSSGLGIYFPDHNNSEQTQGMDYEMYSIRSEIQGSQQYSLIHQHQASPTPIRPFSADYSTAALSPALSQTIYPMGQFLEQGNLDMAYMFPPRSQQATTTFSPQMQPRPTYRPTHQRSYSIGAPISSSTPSMPLQPAYGETSFPAHLQSPSPPPRRSRAPSSKQRSKSAHLNSRKPSINIAQHSRQTGSASVDFVNFTPDDSKRILNGVAPSGSSKTKARREREAAEKRRRLSEAAKRAVLKAGGDLSDLDREVLGLEE</sequence>
<proteinExistence type="predicted"/>
<feature type="compositionally biased region" description="Polar residues" evidence="1">
    <location>
        <begin position="268"/>
        <end position="280"/>
    </location>
</feature>
<dbReference type="OrthoDB" id="2575228at2759"/>
<feature type="compositionally biased region" description="Polar residues" evidence="1">
    <location>
        <begin position="119"/>
        <end position="132"/>
    </location>
</feature>
<feature type="region of interest" description="Disordered" evidence="1">
    <location>
        <begin position="99"/>
        <end position="132"/>
    </location>
</feature>
<organism evidence="2 3">
    <name type="scientific">Verruconis gallopava</name>
    <dbReference type="NCBI Taxonomy" id="253628"/>
    <lineage>
        <taxon>Eukaryota</taxon>
        <taxon>Fungi</taxon>
        <taxon>Dikarya</taxon>
        <taxon>Ascomycota</taxon>
        <taxon>Pezizomycotina</taxon>
        <taxon>Dothideomycetes</taxon>
        <taxon>Pleosporomycetidae</taxon>
        <taxon>Venturiales</taxon>
        <taxon>Sympoventuriaceae</taxon>
        <taxon>Verruconis</taxon>
    </lineage>
</organism>
<reference evidence="2 3" key="1">
    <citation type="submission" date="2015-01" db="EMBL/GenBank/DDBJ databases">
        <title>The Genome Sequence of Ochroconis gallopava CBS43764.</title>
        <authorList>
            <consortium name="The Broad Institute Genomics Platform"/>
            <person name="Cuomo C."/>
            <person name="de Hoog S."/>
            <person name="Gorbushina A."/>
            <person name="Stielow B."/>
            <person name="Teixiera M."/>
            <person name="Abouelleil A."/>
            <person name="Chapman S.B."/>
            <person name="Priest M."/>
            <person name="Young S.K."/>
            <person name="Wortman J."/>
            <person name="Nusbaum C."/>
            <person name="Birren B."/>
        </authorList>
    </citation>
    <scope>NUCLEOTIDE SEQUENCE [LARGE SCALE GENOMIC DNA]</scope>
    <source>
        <strain evidence="2 3">CBS 43764</strain>
    </source>
</reference>